<protein>
    <submittedName>
        <fullName evidence="1">Uncharacterized protein</fullName>
    </submittedName>
</protein>
<accession>A0ABW2U3X0</accession>
<dbReference type="RefSeq" id="WP_380203099.1">
    <property type="nucleotide sequence ID" value="NZ_JBHTEK010000001.1"/>
</dbReference>
<proteinExistence type="predicted"/>
<evidence type="ECO:0000313" key="1">
    <source>
        <dbReference type="EMBL" id="MFC7668072.1"/>
    </source>
</evidence>
<gene>
    <name evidence="1" type="ORF">ACFQT0_12260</name>
</gene>
<dbReference type="EMBL" id="JBHTEK010000001">
    <property type="protein sequence ID" value="MFC7668072.1"/>
    <property type="molecule type" value="Genomic_DNA"/>
</dbReference>
<reference evidence="2" key="1">
    <citation type="journal article" date="2019" name="Int. J. Syst. Evol. Microbiol.">
        <title>The Global Catalogue of Microorganisms (GCM) 10K type strain sequencing project: providing services to taxonomists for standard genome sequencing and annotation.</title>
        <authorList>
            <consortium name="The Broad Institute Genomics Platform"/>
            <consortium name="The Broad Institute Genome Sequencing Center for Infectious Disease"/>
            <person name="Wu L."/>
            <person name="Ma J."/>
        </authorList>
    </citation>
    <scope>NUCLEOTIDE SEQUENCE [LARGE SCALE GENOMIC DNA]</scope>
    <source>
        <strain evidence="2">JCM 19635</strain>
    </source>
</reference>
<comment type="caution">
    <text evidence="1">The sequence shown here is derived from an EMBL/GenBank/DDBJ whole genome shotgun (WGS) entry which is preliminary data.</text>
</comment>
<sequence>MAKSKPTAPAAPEAPRQASLTLVKNDPWLEPFEPVLLRRQARLQARLAEIEKYHGSLEEYATVHQQRG</sequence>
<name>A0ABW2U3X0_9BACT</name>
<evidence type="ECO:0000313" key="2">
    <source>
        <dbReference type="Proteomes" id="UP001596513"/>
    </source>
</evidence>
<dbReference type="Proteomes" id="UP001596513">
    <property type="component" value="Unassembled WGS sequence"/>
</dbReference>
<organism evidence="1 2">
    <name type="scientific">Hymenobacter humi</name>
    <dbReference type="NCBI Taxonomy" id="1411620"/>
    <lineage>
        <taxon>Bacteria</taxon>
        <taxon>Pseudomonadati</taxon>
        <taxon>Bacteroidota</taxon>
        <taxon>Cytophagia</taxon>
        <taxon>Cytophagales</taxon>
        <taxon>Hymenobacteraceae</taxon>
        <taxon>Hymenobacter</taxon>
    </lineage>
</organism>
<keyword evidence="2" id="KW-1185">Reference proteome</keyword>